<proteinExistence type="predicted"/>
<protein>
    <submittedName>
        <fullName evidence="1">Uncharacterized protein</fullName>
    </submittedName>
</protein>
<evidence type="ECO:0000313" key="1">
    <source>
        <dbReference type="EMBL" id="CAB3963300.1"/>
    </source>
</evidence>
<dbReference type="EMBL" id="CABWIK020000003">
    <property type="protein sequence ID" value="CAB3963300.1"/>
    <property type="molecule type" value="Genomic_DNA"/>
</dbReference>
<organism evidence="1 2">
    <name type="scientific">Burkholderia cenocepacia</name>
    <dbReference type="NCBI Taxonomy" id="95486"/>
    <lineage>
        <taxon>Bacteria</taxon>
        <taxon>Pseudomonadati</taxon>
        <taxon>Pseudomonadota</taxon>
        <taxon>Betaproteobacteria</taxon>
        <taxon>Burkholderiales</taxon>
        <taxon>Burkholderiaceae</taxon>
        <taxon>Burkholderia</taxon>
        <taxon>Burkholderia cepacia complex</taxon>
    </lineage>
</organism>
<name>A0A6J5ISG8_9BURK</name>
<gene>
    <name evidence="1" type="ORF">BCO9919_00838</name>
</gene>
<reference evidence="1 2" key="1">
    <citation type="submission" date="2020-04" db="EMBL/GenBank/DDBJ databases">
        <authorList>
            <person name="Depoorter E."/>
        </authorList>
    </citation>
    <scope>NUCLEOTIDE SEQUENCE [LARGE SCALE GENOMIC DNA]</scope>
    <source>
        <strain evidence="1 2">BCC0132</strain>
    </source>
</reference>
<dbReference type="AlphaFoldDB" id="A0A6J5ISG8"/>
<dbReference type="Proteomes" id="UP000494322">
    <property type="component" value="Unassembled WGS sequence"/>
</dbReference>
<accession>A0A6J5ISG8</accession>
<sequence length="259" mass="28538">MENEKISMSGKRYTDEFKIEVVKQVIERRHSVADSDYQVGDFAADIKRAASNIEIHMMKSDKGWQLFPIAASLQPTRISTGSLIVNNFFAAVVVTLSAIPASSYAAGNIKNTPDYRNAYQCATDALAHHDVDPKGGENGLTMYCIGNSHDPSKAELQGFRDAIRGERPIAQAAPTACTFAYGVYEANGSHADGFAEGRQTIRTLKEVAWAIQAHQVALYDRNNQPISSDVSRHWFVSKNGIEWKISPEARKACSRQQIG</sequence>
<evidence type="ECO:0000313" key="2">
    <source>
        <dbReference type="Proteomes" id="UP000494322"/>
    </source>
</evidence>